<dbReference type="NCBIfam" id="TIGR00254">
    <property type="entry name" value="GGDEF"/>
    <property type="match status" value="1"/>
</dbReference>
<dbReference type="Pfam" id="PF00563">
    <property type="entry name" value="EAL"/>
    <property type="match status" value="1"/>
</dbReference>
<dbReference type="SUPFAM" id="SSF141868">
    <property type="entry name" value="EAL domain-like"/>
    <property type="match status" value="1"/>
</dbReference>
<reference evidence="4 5" key="1">
    <citation type="journal article" date="2013" name="Antonie Van Leeuwenhoek">
        <title>Echinimonas agarilytica gen. nov., sp. nov., a new gammaproteobacterium isolated from the sea urchin Strongylocentrotus intermedius.</title>
        <authorList>
            <person name="Nedashkovskaya O.I."/>
            <person name="Stenkova A.M."/>
            <person name="Zhukova N.V."/>
            <person name="Van Trappen S."/>
            <person name="Lee J.S."/>
            <person name="Kim S.B."/>
        </authorList>
    </citation>
    <scope>NUCLEOTIDE SEQUENCE [LARGE SCALE GENOMIC DNA]</scope>
    <source>
        <strain evidence="4 5">KMM 6351</strain>
    </source>
</reference>
<dbReference type="SMART" id="SM00052">
    <property type="entry name" value="EAL"/>
    <property type="match status" value="1"/>
</dbReference>
<evidence type="ECO:0000259" key="2">
    <source>
        <dbReference type="PROSITE" id="PS50883"/>
    </source>
</evidence>
<evidence type="ECO:0000256" key="1">
    <source>
        <dbReference type="SAM" id="Phobius"/>
    </source>
</evidence>
<dbReference type="SMART" id="SM00267">
    <property type="entry name" value="GGDEF"/>
    <property type="match status" value="1"/>
</dbReference>
<dbReference type="InterPro" id="IPR000160">
    <property type="entry name" value="GGDEF_dom"/>
</dbReference>
<dbReference type="GO" id="GO:0071111">
    <property type="term" value="F:cyclic-guanylate-specific phosphodiesterase activity"/>
    <property type="evidence" value="ECO:0007669"/>
    <property type="project" value="InterPro"/>
</dbReference>
<dbReference type="Gene3D" id="3.20.20.450">
    <property type="entry name" value="EAL domain"/>
    <property type="match status" value="1"/>
</dbReference>
<protein>
    <submittedName>
        <fullName evidence="4">Bifunctional diguanylate cyclase/phosphodiesterase</fullName>
    </submittedName>
</protein>
<keyword evidence="5" id="KW-1185">Reference proteome</keyword>
<proteinExistence type="predicted"/>
<dbReference type="SUPFAM" id="SSF55073">
    <property type="entry name" value="Nucleotide cyclase"/>
    <property type="match status" value="1"/>
</dbReference>
<dbReference type="Gene3D" id="3.30.70.270">
    <property type="match status" value="1"/>
</dbReference>
<dbReference type="InterPro" id="IPR001633">
    <property type="entry name" value="EAL_dom"/>
</dbReference>
<feature type="domain" description="EAL" evidence="2">
    <location>
        <begin position="539"/>
        <end position="788"/>
    </location>
</feature>
<keyword evidence="1" id="KW-1133">Transmembrane helix</keyword>
<evidence type="ECO:0000313" key="4">
    <source>
        <dbReference type="EMBL" id="MCM2680396.1"/>
    </source>
</evidence>
<dbReference type="RefSeq" id="WP_251261830.1">
    <property type="nucleotide sequence ID" value="NZ_JAMQGP010000006.1"/>
</dbReference>
<dbReference type="InterPro" id="IPR050706">
    <property type="entry name" value="Cyclic-di-GMP_PDE-like"/>
</dbReference>
<dbReference type="Proteomes" id="UP001165393">
    <property type="component" value="Unassembled WGS sequence"/>
</dbReference>
<dbReference type="PROSITE" id="PS50887">
    <property type="entry name" value="GGDEF"/>
    <property type="match status" value="1"/>
</dbReference>
<dbReference type="PANTHER" id="PTHR33121:SF79">
    <property type="entry name" value="CYCLIC DI-GMP PHOSPHODIESTERASE PDED-RELATED"/>
    <property type="match status" value="1"/>
</dbReference>
<keyword evidence="1" id="KW-0812">Transmembrane</keyword>
<dbReference type="PANTHER" id="PTHR33121">
    <property type="entry name" value="CYCLIC DI-GMP PHOSPHODIESTERASE PDEF"/>
    <property type="match status" value="1"/>
</dbReference>
<evidence type="ECO:0000259" key="3">
    <source>
        <dbReference type="PROSITE" id="PS50887"/>
    </source>
</evidence>
<sequence length="791" mass="88619">MVDFFQARSSGLTYPILAIIACFWLVSAALAIGLSIQAINQSVHSVEKRHLSEQLQQLPALSHLAAIALQPTTNNLVEKIEASGKSTQVGVFLQESWTALTQNSALAVDYIWLLDGSDALLSGAGTDWRGLYMNIIAKQSLGQTWFCQARCYALISYPFQISNQNQTQMQLVYAVSVMPLIESIIPQILEHRTFVALQYGQSQWQVKDSAGDLDGPTKAAIQHMTSPNLTSHQALAVEGRLVDLYAKPLNGTSVWLASITQRVPWKVQFALNFWIGGAVLGMGLVITLLCVMFRVRRHDRQLLEIEHQMNQISTNSQIILTNPDFNHVHHTETADPKASRLEISFANMMLQLARTVARLKDNYQESHWLGFHDPLTGCLNRASFEAELADQLALAKRGSLMLLTAHNVSRISATFGYRAKDQLLTDMADMLKASLPQNVMLARIGDDQFGLIVKQNSLDSAQKLAEHLVDILSAIRIQDGIREEMLEVSIGAVCYPQHGEQVDELFSRADLALYQASHKDTQSFHFYPITQPMPAVQAREYWLSQARQAICHGRLELQFQTVWHLNPDTPLMTEALLRFRNEKNQLLEPKQLLLAAERCGQLTAIDLWVLEKALQLLVDEADMLLSVNLSVHSFIDRQAMAAIDALIRAYPEQAAQLVIELPEAAVLANMATALQHFERLQHAGVSFVLDDFGTGYSSLHLLSEFNWQYVKVDGAIIRQGMLEESVLRMLEVLVDACLRSQCTLIAEQVEHPNELKFLVQLGIESVQGEAISEHYSEPKWNDSSRIRVNQE</sequence>
<dbReference type="Pfam" id="PF00990">
    <property type="entry name" value="GGDEF"/>
    <property type="match status" value="1"/>
</dbReference>
<dbReference type="CDD" id="cd01948">
    <property type="entry name" value="EAL"/>
    <property type="match status" value="1"/>
</dbReference>
<dbReference type="EMBL" id="JAMQGP010000006">
    <property type="protein sequence ID" value="MCM2680396.1"/>
    <property type="molecule type" value="Genomic_DNA"/>
</dbReference>
<accession>A0AA42B8M9</accession>
<organism evidence="4 5">
    <name type="scientific">Echinimonas agarilytica</name>
    <dbReference type="NCBI Taxonomy" id="1215918"/>
    <lineage>
        <taxon>Bacteria</taxon>
        <taxon>Pseudomonadati</taxon>
        <taxon>Pseudomonadota</taxon>
        <taxon>Gammaproteobacteria</taxon>
        <taxon>Alteromonadales</taxon>
        <taxon>Echinimonadaceae</taxon>
        <taxon>Echinimonas</taxon>
    </lineage>
</organism>
<dbReference type="InterPro" id="IPR035919">
    <property type="entry name" value="EAL_sf"/>
</dbReference>
<comment type="caution">
    <text evidence="4">The sequence shown here is derived from an EMBL/GenBank/DDBJ whole genome shotgun (WGS) entry which is preliminary data.</text>
</comment>
<dbReference type="CDD" id="cd01949">
    <property type="entry name" value="GGDEF"/>
    <property type="match status" value="1"/>
</dbReference>
<dbReference type="AlphaFoldDB" id="A0AA42B8M9"/>
<feature type="transmembrane region" description="Helical" evidence="1">
    <location>
        <begin position="12"/>
        <end position="36"/>
    </location>
</feature>
<dbReference type="InterPro" id="IPR043128">
    <property type="entry name" value="Rev_trsase/Diguanyl_cyclase"/>
</dbReference>
<name>A0AA42B8M9_9GAMM</name>
<feature type="transmembrane region" description="Helical" evidence="1">
    <location>
        <begin position="271"/>
        <end position="293"/>
    </location>
</feature>
<keyword evidence="1" id="KW-0472">Membrane</keyword>
<dbReference type="PROSITE" id="PS50883">
    <property type="entry name" value="EAL"/>
    <property type="match status" value="1"/>
</dbReference>
<dbReference type="InterPro" id="IPR029787">
    <property type="entry name" value="Nucleotide_cyclase"/>
</dbReference>
<gene>
    <name evidence="4" type="ORF">NAF29_12035</name>
</gene>
<feature type="domain" description="GGDEF" evidence="3">
    <location>
        <begin position="396"/>
        <end position="529"/>
    </location>
</feature>
<evidence type="ECO:0000313" key="5">
    <source>
        <dbReference type="Proteomes" id="UP001165393"/>
    </source>
</evidence>